<keyword evidence="3" id="KW-1185">Reference proteome</keyword>
<comment type="caution">
    <text evidence="2">The sequence shown here is derived from an EMBL/GenBank/DDBJ whole genome shotgun (WGS) entry which is preliminary data.</text>
</comment>
<dbReference type="Proteomes" id="UP001597168">
    <property type="component" value="Unassembled WGS sequence"/>
</dbReference>
<protein>
    <submittedName>
        <fullName evidence="2">Uncharacterized protein</fullName>
    </submittedName>
</protein>
<reference evidence="3" key="1">
    <citation type="journal article" date="2019" name="Int. J. Syst. Evol. Microbiol.">
        <title>The Global Catalogue of Microorganisms (GCM) 10K type strain sequencing project: providing services to taxonomists for standard genome sequencing and annotation.</title>
        <authorList>
            <consortium name="The Broad Institute Genomics Platform"/>
            <consortium name="The Broad Institute Genome Sequencing Center for Infectious Disease"/>
            <person name="Wu L."/>
            <person name="Ma J."/>
        </authorList>
    </citation>
    <scope>NUCLEOTIDE SEQUENCE [LARGE SCALE GENOMIC DNA]</scope>
    <source>
        <strain evidence="3">CCUG 60214</strain>
    </source>
</reference>
<sequence length="89" mass="9497">MLRGVVPQQRLGQTGTVRDRDRVVGQQRHQPFRAARRSRGEKFLDDPAGVFRVDHAATALGGDAAPCPVEVLPARGLGDVEVVGDLGVA</sequence>
<accession>A0ABW3QFC0</accession>
<dbReference type="EMBL" id="JBHTLK010000002">
    <property type="protein sequence ID" value="MFD1145674.1"/>
    <property type="molecule type" value="Genomic_DNA"/>
</dbReference>
<name>A0ABW3QFC0_9PSEU</name>
<evidence type="ECO:0000256" key="1">
    <source>
        <dbReference type="SAM" id="MobiDB-lite"/>
    </source>
</evidence>
<evidence type="ECO:0000313" key="2">
    <source>
        <dbReference type="EMBL" id="MFD1145674.1"/>
    </source>
</evidence>
<dbReference type="RefSeq" id="WP_380718626.1">
    <property type="nucleotide sequence ID" value="NZ_JBHTLK010000002.1"/>
</dbReference>
<evidence type="ECO:0000313" key="3">
    <source>
        <dbReference type="Proteomes" id="UP001597168"/>
    </source>
</evidence>
<proteinExistence type="predicted"/>
<feature type="region of interest" description="Disordered" evidence="1">
    <location>
        <begin position="1"/>
        <end position="39"/>
    </location>
</feature>
<gene>
    <name evidence="2" type="ORF">ACFQ3T_00895</name>
</gene>
<organism evidence="2 3">
    <name type="scientific">Saccharothrix hoggarensis</name>
    <dbReference type="NCBI Taxonomy" id="913853"/>
    <lineage>
        <taxon>Bacteria</taxon>
        <taxon>Bacillati</taxon>
        <taxon>Actinomycetota</taxon>
        <taxon>Actinomycetes</taxon>
        <taxon>Pseudonocardiales</taxon>
        <taxon>Pseudonocardiaceae</taxon>
        <taxon>Saccharothrix</taxon>
    </lineage>
</organism>